<evidence type="ECO:0000313" key="1">
    <source>
        <dbReference type="EMBL" id="OEH73639.1"/>
    </source>
</evidence>
<name>A0A1D3CR17_9EIME</name>
<dbReference type="Proteomes" id="UP000095192">
    <property type="component" value="Unassembled WGS sequence"/>
</dbReference>
<dbReference type="VEuPathDB" id="ToxoDB:LOC34618460"/>
<evidence type="ECO:0000313" key="2">
    <source>
        <dbReference type="Proteomes" id="UP000095192"/>
    </source>
</evidence>
<sequence length="580" mass="61526">MRTAAAEAEAEDSLFLESNCPTYPNPDSEFEKAVSLARLEEAFRRLPSGGSYGGMPLGTSGPNGESAASTVHRHIACALTLHQDFAGVFSGGVNAAYLTISVRCCVWIHGLSKDPLRHRALYRIAGVFSIPNLCTSDDQLLPFFRKVDTHEIEGNKAYAAFGDFAFGDRSKLLTRPDLLGRQDVAAWVAALWHWTRERPYGYDCEHWPLGRGMVSPHRAMQSWDSSLPAAEVTPLLQAVKDYPTDEPSLAAVATPFGGLGLALSVILGEAACCPPAVGALRRSQEVPQTTRQQWVTPHKVDETSTLLLPADSAGQQTQQEQLRQQQEQKQFVHGGLPPAIPGREQAARFDAILAGKAVFLEQEATAEGVAPVLGAGAPGAPFSAIPLSRVLLPINGPQENGSESPVSPLTAAAFEGLFLSLLSLLLPPKPIAPQPDTGDTANEGLAIPNPLAPQATLPLPGARDCIGVFLPEDGEAPGPETEALMPFRRFCFSLTRGCPALSGWGSPEAASQGDLKEETEEGMRLTAADTLDCRFSCYAANDAAVAARGEAPSAAAAPAVLEEEGTYISKKGIGCAFICP</sequence>
<keyword evidence="2" id="KW-1185">Reference proteome</keyword>
<comment type="caution">
    <text evidence="1">The sequence shown here is derived from an EMBL/GenBank/DDBJ whole genome shotgun (WGS) entry which is preliminary data.</text>
</comment>
<proteinExistence type="predicted"/>
<dbReference type="VEuPathDB" id="ToxoDB:cyc_01455"/>
<dbReference type="EMBL" id="JROU02002259">
    <property type="protein sequence ID" value="OEH73639.1"/>
    <property type="molecule type" value="Genomic_DNA"/>
</dbReference>
<organism evidence="1 2">
    <name type="scientific">Cyclospora cayetanensis</name>
    <dbReference type="NCBI Taxonomy" id="88456"/>
    <lineage>
        <taxon>Eukaryota</taxon>
        <taxon>Sar</taxon>
        <taxon>Alveolata</taxon>
        <taxon>Apicomplexa</taxon>
        <taxon>Conoidasida</taxon>
        <taxon>Coccidia</taxon>
        <taxon>Eucoccidiorida</taxon>
        <taxon>Eimeriorina</taxon>
        <taxon>Eimeriidae</taxon>
        <taxon>Cyclospora</taxon>
    </lineage>
</organism>
<accession>A0A1D3CR17</accession>
<dbReference type="InParanoid" id="A0A1D3CR17"/>
<protein>
    <submittedName>
        <fullName evidence="1">Chitinase class</fullName>
    </submittedName>
</protein>
<dbReference type="AlphaFoldDB" id="A0A1D3CR17"/>
<gene>
    <name evidence="1" type="ORF">cyc_01455</name>
</gene>
<reference evidence="1 2" key="1">
    <citation type="journal article" date="2016" name="BMC Genomics">
        <title>Comparative genomics reveals Cyclospora cayetanensis possesses coccidia-like metabolism and invasion components but unique surface antigens.</title>
        <authorList>
            <person name="Liu S."/>
            <person name="Wang L."/>
            <person name="Zheng H."/>
            <person name="Xu Z."/>
            <person name="Roellig D.M."/>
            <person name="Li N."/>
            <person name="Frace M.A."/>
            <person name="Tang K."/>
            <person name="Arrowood M.J."/>
            <person name="Moss D.M."/>
            <person name="Zhang L."/>
            <person name="Feng Y."/>
            <person name="Xiao L."/>
        </authorList>
    </citation>
    <scope>NUCLEOTIDE SEQUENCE [LARGE SCALE GENOMIC DNA]</scope>
    <source>
        <strain evidence="1 2">CHN_HEN01</strain>
    </source>
</reference>